<evidence type="ECO:0000256" key="4">
    <source>
        <dbReference type="ARBA" id="ARBA00022898"/>
    </source>
</evidence>
<sequence length="397" mass="43167">MGRDLLLGAGLTEQERFVAMTAAVDLGPGYPQLSLPTWLVDVLTDEATIRRTLAVDSLSPHRPDRMSWERELVAVVRGFLGIRDDAGIHGFVTFSGSAALDRAIRAALIEGGTLLTTNPSIDIATKMTVEDGAARVRYVASQPFVDELDLDEFRAAMREDIRAVLITSPQNPTGQVFSAATVDTVIDACLACRSVLIADQTFCLFPGAGGEPVPLLPNLAPPELDWICVWDTGKTFGLHEDKLGFIFCSASLSHRVMSRLNTLQFGVSRRLLAQFAVILADPRVWQYLADLNRTVHRNARELAAALVDTGLRPVPPTAGSLMLLQLDDRLVMTETELSRFLLTAHGIGVVDFGSFVHAAVPGAVRDHRYLRVALARDPVVIDVAAARLRAALADLQR</sequence>
<dbReference type="Gene3D" id="3.40.640.10">
    <property type="entry name" value="Type I PLP-dependent aspartate aminotransferase-like (Major domain)"/>
    <property type="match status" value="1"/>
</dbReference>
<dbReference type="CDD" id="cd00609">
    <property type="entry name" value="AAT_like"/>
    <property type="match status" value="1"/>
</dbReference>
<dbReference type="InterPro" id="IPR015424">
    <property type="entry name" value="PyrdxlP-dep_Trfase"/>
</dbReference>
<dbReference type="SUPFAM" id="SSF53383">
    <property type="entry name" value="PLP-dependent transferases"/>
    <property type="match status" value="1"/>
</dbReference>
<comment type="caution">
    <text evidence="6">The sequence shown here is derived from an EMBL/GenBank/DDBJ whole genome shotgun (WGS) entry which is preliminary data.</text>
</comment>
<evidence type="ECO:0000259" key="5">
    <source>
        <dbReference type="Pfam" id="PF00155"/>
    </source>
</evidence>
<accession>A0A372FUG6</accession>
<dbReference type="PANTHER" id="PTHR43807">
    <property type="entry name" value="FI04487P"/>
    <property type="match status" value="1"/>
</dbReference>
<dbReference type="AlphaFoldDB" id="A0A372FUG6"/>
<evidence type="ECO:0000256" key="1">
    <source>
        <dbReference type="ARBA" id="ARBA00001933"/>
    </source>
</evidence>
<dbReference type="GO" id="GO:0016212">
    <property type="term" value="F:kynurenine-oxoglutarate transaminase activity"/>
    <property type="evidence" value="ECO:0007669"/>
    <property type="project" value="TreeGrafter"/>
</dbReference>
<dbReference type="InterPro" id="IPR004839">
    <property type="entry name" value="Aminotransferase_I/II_large"/>
</dbReference>
<evidence type="ECO:0000313" key="6">
    <source>
        <dbReference type="EMBL" id="RFS44383.1"/>
    </source>
</evidence>
<dbReference type="Gene3D" id="3.90.1150.10">
    <property type="entry name" value="Aspartate Aminotransferase, domain 1"/>
    <property type="match status" value="1"/>
</dbReference>
<dbReference type="Pfam" id="PF00155">
    <property type="entry name" value="Aminotran_1_2"/>
    <property type="match status" value="1"/>
</dbReference>
<keyword evidence="7" id="KW-1185">Reference proteome</keyword>
<dbReference type="InterPro" id="IPR015421">
    <property type="entry name" value="PyrdxlP-dep_Trfase_major"/>
</dbReference>
<name>A0A372FUG6_9ACTN</name>
<dbReference type="InterPro" id="IPR015422">
    <property type="entry name" value="PyrdxlP-dep_Trfase_small"/>
</dbReference>
<evidence type="ECO:0000256" key="2">
    <source>
        <dbReference type="ARBA" id="ARBA00022576"/>
    </source>
</evidence>
<reference evidence="6 7" key="1">
    <citation type="submission" date="2018-08" db="EMBL/GenBank/DDBJ databases">
        <title>Verrucosispora craniellae sp. nov., isolated from a marine sponge in the South China Sea.</title>
        <authorList>
            <person name="Li L."/>
            <person name="Lin H.W."/>
        </authorList>
    </citation>
    <scope>NUCLEOTIDE SEQUENCE [LARGE SCALE GENOMIC DNA]</scope>
    <source>
        <strain evidence="6 7">LHW63014</strain>
    </source>
</reference>
<dbReference type="RefSeq" id="WP_117230043.1">
    <property type="nucleotide sequence ID" value="NZ_CP061725.1"/>
</dbReference>
<dbReference type="PANTHER" id="PTHR43807:SF20">
    <property type="entry name" value="FI04487P"/>
    <property type="match status" value="1"/>
</dbReference>
<proteinExistence type="predicted"/>
<dbReference type="InterPro" id="IPR051326">
    <property type="entry name" value="Kynurenine-oxoglutarate_AT"/>
</dbReference>
<dbReference type="GO" id="GO:0005737">
    <property type="term" value="C:cytoplasm"/>
    <property type="evidence" value="ECO:0007669"/>
    <property type="project" value="TreeGrafter"/>
</dbReference>
<keyword evidence="4" id="KW-0663">Pyridoxal phosphate</keyword>
<evidence type="ECO:0000313" key="7">
    <source>
        <dbReference type="Proteomes" id="UP000262621"/>
    </source>
</evidence>
<dbReference type="EMBL" id="QVFU01000031">
    <property type="protein sequence ID" value="RFS44383.1"/>
    <property type="molecule type" value="Genomic_DNA"/>
</dbReference>
<gene>
    <name evidence="6" type="ORF">D0Q02_22705</name>
</gene>
<feature type="domain" description="Aminotransferase class I/classII large" evidence="5">
    <location>
        <begin position="92"/>
        <end position="388"/>
    </location>
</feature>
<keyword evidence="3 6" id="KW-0808">Transferase</keyword>
<dbReference type="Proteomes" id="UP000262621">
    <property type="component" value="Unassembled WGS sequence"/>
</dbReference>
<evidence type="ECO:0000256" key="3">
    <source>
        <dbReference type="ARBA" id="ARBA00022679"/>
    </source>
</evidence>
<dbReference type="GO" id="GO:0030170">
    <property type="term" value="F:pyridoxal phosphate binding"/>
    <property type="evidence" value="ECO:0007669"/>
    <property type="project" value="InterPro"/>
</dbReference>
<organism evidence="6 7">
    <name type="scientific">Micromonospora craniellae</name>
    <dbReference type="NCBI Taxonomy" id="2294034"/>
    <lineage>
        <taxon>Bacteria</taxon>
        <taxon>Bacillati</taxon>
        <taxon>Actinomycetota</taxon>
        <taxon>Actinomycetes</taxon>
        <taxon>Micromonosporales</taxon>
        <taxon>Micromonosporaceae</taxon>
        <taxon>Micromonospora</taxon>
    </lineage>
</organism>
<keyword evidence="2 6" id="KW-0032">Aminotransferase</keyword>
<comment type="cofactor">
    <cofactor evidence="1">
        <name>pyridoxal 5'-phosphate</name>
        <dbReference type="ChEBI" id="CHEBI:597326"/>
    </cofactor>
</comment>
<protein>
    <submittedName>
        <fullName evidence="6">Pyridoxal phosphate-dependent aminotransferase</fullName>
    </submittedName>
</protein>
<dbReference type="OrthoDB" id="3861823at2"/>